<feature type="domain" description="Calcineurin-like phosphoesterase" evidence="2">
    <location>
        <begin position="125"/>
        <end position="359"/>
    </location>
</feature>
<evidence type="ECO:0000256" key="1">
    <source>
        <dbReference type="SAM" id="SignalP"/>
    </source>
</evidence>
<dbReference type="Proteomes" id="UP001177769">
    <property type="component" value="Chromosome"/>
</dbReference>
<dbReference type="InterPro" id="IPR029052">
    <property type="entry name" value="Metallo-depent_PP-like"/>
</dbReference>
<sequence>MNLLIKTVPARLAAVMAAVMAAFLAACAQLPLQAIDDQAWVQAAAGGAWMVRANTAAASCPTLSWESGALPMRLRAGPASVPASQAGAKPAVFTQRSCELELPAGARQLRVGSLELAAPVAEPRRLLLLGDTGCRMKASENAFQDCNDPAAWPYAAVVRRAATMQPDLVIHVGDMHYRESPCPADRAGCAGSPWGYGDDAWQADFFAPSAPLLKAAPWVMVRGNHESCARAGLGWFRYLDAHAWQGPEACEDFTAPFVLPLDAQTQLIVFDSSAVVNRAYPAGDAALQRYQAQLRQVEQLSGARPHNFLLHHHPVLGFSSSADGTPRPGSAGLRSAMVTLHPQRYYPPGVNLVMNGHEHLFEAIGFASDHPGTLVLGNSGSANGWTVDEAKALQAQPAPGAVVQSVATYGGYGFATLDRQGEGWLLTEWSVDGKALKRCDIVGSKVSCQDSP</sequence>
<protein>
    <submittedName>
        <fullName evidence="3">Metallophosphoesterase</fullName>
    </submittedName>
</protein>
<dbReference type="Pfam" id="PF00149">
    <property type="entry name" value="Metallophos"/>
    <property type="match status" value="1"/>
</dbReference>
<keyword evidence="1" id="KW-0732">Signal</keyword>
<proteinExistence type="predicted"/>
<dbReference type="PROSITE" id="PS51257">
    <property type="entry name" value="PROKAR_LIPOPROTEIN"/>
    <property type="match status" value="1"/>
</dbReference>
<name>A0AA95SSB6_9BURK</name>
<dbReference type="KEGG" id="pais:PFX98_12040"/>
<dbReference type="SUPFAM" id="SSF56300">
    <property type="entry name" value="Metallo-dependent phosphatases"/>
    <property type="match status" value="1"/>
</dbReference>
<dbReference type="AlphaFoldDB" id="A0AA95SSB6"/>
<reference evidence="3" key="1">
    <citation type="submission" date="2023-01" db="EMBL/GenBank/DDBJ databases">
        <title>Whole genome sequence of Paucibacter sp. S2-9 isolated from pond sediment.</title>
        <authorList>
            <person name="Jung J.Y."/>
        </authorList>
    </citation>
    <scope>NUCLEOTIDE SEQUENCE</scope>
    <source>
        <strain evidence="3">S2-9</strain>
    </source>
</reference>
<evidence type="ECO:0000313" key="4">
    <source>
        <dbReference type="Proteomes" id="UP001177769"/>
    </source>
</evidence>
<dbReference type="Gene3D" id="3.60.21.10">
    <property type="match status" value="1"/>
</dbReference>
<evidence type="ECO:0000259" key="2">
    <source>
        <dbReference type="Pfam" id="PF00149"/>
    </source>
</evidence>
<gene>
    <name evidence="3" type="ORF">PFX98_12040</name>
</gene>
<accession>A0AA95SSB6</accession>
<keyword evidence="4" id="KW-1185">Reference proteome</keyword>
<evidence type="ECO:0000313" key="3">
    <source>
        <dbReference type="EMBL" id="WIT14316.1"/>
    </source>
</evidence>
<dbReference type="EMBL" id="CP116346">
    <property type="protein sequence ID" value="WIT14316.1"/>
    <property type="molecule type" value="Genomic_DNA"/>
</dbReference>
<dbReference type="RefSeq" id="WP_285235444.1">
    <property type="nucleotide sequence ID" value="NZ_CP116346.1"/>
</dbReference>
<feature type="chain" id="PRO_5041637875" evidence="1">
    <location>
        <begin position="29"/>
        <end position="452"/>
    </location>
</feature>
<dbReference type="InterPro" id="IPR004843">
    <property type="entry name" value="Calcineurin-like_PHP"/>
</dbReference>
<dbReference type="GO" id="GO:0016787">
    <property type="term" value="F:hydrolase activity"/>
    <property type="evidence" value="ECO:0007669"/>
    <property type="project" value="InterPro"/>
</dbReference>
<feature type="signal peptide" evidence="1">
    <location>
        <begin position="1"/>
        <end position="28"/>
    </location>
</feature>
<organism evidence="3 4">
    <name type="scientific">Paucibacter sediminis</name>
    <dbReference type="NCBI Taxonomy" id="3019553"/>
    <lineage>
        <taxon>Bacteria</taxon>
        <taxon>Pseudomonadati</taxon>
        <taxon>Pseudomonadota</taxon>
        <taxon>Betaproteobacteria</taxon>
        <taxon>Burkholderiales</taxon>
        <taxon>Sphaerotilaceae</taxon>
        <taxon>Roseateles</taxon>
    </lineage>
</organism>